<evidence type="ECO:0000259" key="4">
    <source>
        <dbReference type="Pfam" id="PF00171"/>
    </source>
</evidence>
<dbReference type="InterPro" id="IPR016160">
    <property type="entry name" value="Ald_DH_CS_CYS"/>
</dbReference>
<gene>
    <name evidence="5" type="primary">mmsA</name>
    <name evidence="5" type="ORF">DEM34_11745</name>
</gene>
<dbReference type="InterPro" id="IPR016162">
    <property type="entry name" value="Ald_DH_N"/>
</dbReference>
<evidence type="ECO:0000256" key="3">
    <source>
        <dbReference type="ARBA" id="ARBA00023027"/>
    </source>
</evidence>
<dbReference type="AlphaFoldDB" id="A0A2U2N0X0"/>
<keyword evidence="2" id="KW-0560">Oxidoreductase</keyword>
<protein>
    <recommendedName>
        <fullName evidence="1">methylmalonate-semialdehyde dehydrogenase (CoA acylating)</fullName>
        <ecNumber evidence="1">1.2.1.27</ecNumber>
    </recommendedName>
</protein>
<dbReference type="PANTHER" id="PTHR43866:SF4">
    <property type="entry name" value="MALONATE-SEMIALDEHYDE DEHYDROGENASE"/>
    <property type="match status" value="1"/>
</dbReference>
<dbReference type="GO" id="GO:0004491">
    <property type="term" value="F:methylmalonate-semialdehyde dehydrogenase (acylating, NAD) activity"/>
    <property type="evidence" value="ECO:0007669"/>
    <property type="project" value="UniProtKB-EC"/>
</dbReference>
<dbReference type="PANTHER" id="PTHR43866">
    <property type="entry name" value="MALONATE-SEMIALDEHYDE DEHYDROGENASE"/>
    <property type="match status" value="1"/>
</dbReference>
<dbReference type="GO" id="GO:0006574">
    <property type="term" value="P:L-valine catabolic process"/>
    <property type="evidence" value="ECO:0007669"/>
    <property type="project" value="TreeGrafter"/>
</dbReference>
<name>A0A2U2N0X0_9GAMM</name>
<dbReference type="Proteomes" id="UP000245474">
    <property type="component" value="Unassembled WGS sequence"/>
</dbReference>
<reference evidence="5 6" key="1">
    <citation type="submission" date="2018-05" db="EMBL/GenBank/DDBJ databases">
        <title>Spiribacter halobius sp. nov., a moderately halophilic bacterium isolated from marine solar saltern.</title>
        <authorList>
            <person name="Zheng W.-S."/>
            <person name="Lu D.-C."/>
            <person name="Du Z.-J."/>
        </authorList>
    </citation>
    <scope>NUCLEOTIDE SEQUENCE [LARGE SCALE GENOMIC DNA]</scope>
    <source>
        <strain evidence="5 6">E85</strain>
    </source>
</reference>
<dbReference type="SUPFAM" id="SSF53720">
    <property type="entry name" value="ALDH-like"/>
    <property type="match status" value="1"/>
</dbReference>
<proteinExistence type="predicted"/>
<dbReference type="Gene3D" id="3.40.309.10">
    <property type="entry name" value="Aldehyde Dehydrogenase, Chain A, domain 2"/>
    <property type="match status" value="1"/>
</dbReference>
<dbReference type="InterPro" id="IPR015590">
    <property type="entry name" value="Aldehyde_DH_dom"/>
</dbReference>
<evidence type="ECO:0000313" key="6">
    <source>
        <dbReference type="Proteomes" id="UP000245474"/>
    </source>
</evidence>
<dbReference type="NCBIfam" id="TIGR01722">
    <property type="entry name" value="MMSDH"/>
    <property type="match status" value="1"/>
</dbReference>
<evidence type="ECO:0000313" key="5">
    <source>
        <dbReference type="EMBL" id="PWG62614.1"/>
    </source>
</evidence>
<dbReference type="RefSeq" id="WP_109679004.1">
    <property type="nucleotide sequence ID" value="NZ_CP086615.1"/>
</dbReference>
<keyword evidence="3" id="KW-0520">NAD</keyword>
<comment type="caution">
    <text evidence="5">The sequence shown here is derived from an EMBL/GenBank/DDBJ whole genome shotgun (WGS) entry which is preliminary data.</text>
</comment>
<dbReference type="FunFam" id="3.40.605.10:FF:000003">
    <property type="entry name" value="Methylmalonate-semialdehyde dehydrogenase [acylating]"/>
    <property type="match status" value="1"/>
</dbReference>
<evidence type="ECO:0000256" key="1">
    <source>
        <dbReference type="ARBA" id="ARBA00013048"/>
    </source>
</evidence>
<dbReference type="InterPro" id="IPR016161">
    <property type="entry name" value="Ald_DH/histidinol_DH"/>
</dbReference>
<dbReference type="FunFam" id="3.40.309.10:FF:000002">
    <property type="entry name" value="Methylmalonate-semialdehyde dehydrogenase (Acylating)"/>
    <property type="match status" value="1"/>
</dbReference>
<dbReference type="InterPro" id="IPR016163">
    <property type="entry name" value="Ald_DH_C"/>
</dbReference>
<keyword evidence="6" id="KW-1185">Reference proteome</keyword>
<accession>A0A2U2N0X0</accession>
<feature type="domain" description="Aldehyde dehydrogenase" evidence="4">
    <location>
        <begin position="33"/>
        <end position="493"/>
    </location>
</feature>
<dbReference type="InterPro" id="IPR010061">
    <property type="entry name" value="MeMal-semiAld_DH"/>
</dbReference>
<dbReference type="Pfam" id="PF00171">
    <property type="entry name" value="Aldedh"/>
    <property type="match status" value="1"/>
</dbReference>
<dbReference type="EMBL" id="QFFI01000017">
    <property type="protein sequence ID" value="PWG62614.1"/>
    <property type="molecule type" value="Genomic_DNA"/>
</dbReference>
<dbReference type="Gene3D" id="3.40.605.10">
    <property type="entry name" value="Aldehyde Dehydrogenase, Chain A, domain 1"/>
    <property type="match status" value="1"/>
</dbReference>
<dbReference type="GO" id="GO:0006210">
    <property type="term" value="P:thymine catabolic process"/>
    <property type="evidence" value="ECO:0007669"/>
    <property type="project" value="TreeGrafter"/>
</dbReference>
<organism evidence="5 6">
    <name type="scientific">Sediminicurvatus halobius</name>
    <dbReference type="NCBI Taxonomy" id="2182432"/>
    <lineage>
        <taxon>Bacteria</taxon>
        <taxon>Pseudomonadati</taxon>
        <taxon>Pseudomonadota</taxon>
        <taxon>Gammaproteobacteria</taxon>
        <taxon>Chromatiales</taxon>
        <taxon>Ectothiorhodospiraceae</taxon>
        <taxon>Sediminicurvatus</taxon>
    </lineage>
</organism>
<dbReference type="CDD" id="cd07085">
    <property type="entry name" value="ALDH_F6_MMSDH"/>
    <property type="match status" value="1"/>
</dbReference>
<sequence>MSTASQDVPAAAGRDSTLHHWIGGRVVEDRGGRRGPLYNPATGEQSGEVALADPTQVRDAIDVASEAQAAWAATPPLRRARVMFRFKELIERDHERLARAITREHGKTFSDAKGEVTRGLEVVEFACGIPHLLKGEHSIDVGSDVDSWSQQQPVGVCAGITPFNFPAMVPMWMFPVAIACGNSFILKPSEKDPSTPLLLAELLTEAGLPDGVFNVVNGDKAAVDTLLEDPRVGAISFVGSTPIAEYIYAHGAAHGKRVQALGGAKNHMVVMPDADLDGAVDALMGAAYGSAGERCMAISVAVPVGEKTADALVERLAERVRGLRIGDGLAEPEPEMGPLVTREHLEKVRGYLDIGVAEGAELVVDGREVRGDGPQSGFFIGGSLFDRVRPGMRVHSEEIFGPVLSVVRAKDFDEAVDIVNGHEYGNGTAIFTRDGDAARTYTQRIQVGMVGINVPIPVPMAFHSFGGWKRSRFGVLHAHGPEAVRFYTQMKTVTQRWPKGVRGEENHFVMPTMK</sequence>
<dbReference type="PROSITE" id="PS00070">
    <property type="entry name" value="ALDEHYDE_DEHYDR_CYS"/>
    <property type="match status" value="1"/>
</dbReference>
<dbReference type="OrthoDB" id="9812625at2"/>
<dbReference type="EC" id="1.2.1.27" evidence="1"/>
<evidence type="ECO:0000256" key="2">
    <source>
        <dbReference type="ARBA" id="ARBA00023002"/>
    </source>
</evidence>